<accession>D0MKT5</accession>
<name>D0MKT5_RHOM4</name>
<evidence type="ECO:0000313" key="1">
    <source>
        <dbReference type="EMBL" id="ACY49749.1"/>
    </source>
</evidence>
<dbReference type="KEGG" id="rmr:Rmar_2887"/>
<dbReference type="Proteomes" id="UP000002221">
    <property type="component" value="Plasmid pRMAR01"/>
</dbReference>
<dbReference type="HOGENOM" id="CLU_2846984_0_0_10"/>
<organism evidence="1 2">
    <name type="scientific">Rhodothermus marinus (strain ATCC 43812 / DSM 4252 / R-10)</name>
    <name type="common">Rhodothermus obamensis</name>
    <dbReference type="NCBI Taxonomy" id="518766"/>
    <lineage>
        <taxon>Bacteria</taxon>
        <taxon>Pseudomonadati</taxon>
        <taxon>Rhodothermota</taxon>
        <taxon>Rhodothermia</taxon>
        <taxon>Rhodothermales</taxon>
        <taxon>Rhodothermaceae</taxon>
        <taxon>Rhodothermus</taxon>
    </lineage>
</organism>
<keyword evidence="1" id="KW-0614">Plasmid</keyword>
<reference evidence="1 2" key="1">
    <citation type="journal article" date="2009" name="Stand. Genomic Sci.">
        <title>Complete genome sequence of Rhodothermus marinus type strain (R-10).</title>
        <authorList>
            <person name="Nolan M."/>
            <person name="Tindall B.J."/>
            <person name="Pomrenke H."/>
            <person name="Lapidus A."/>
            <person name="Copeland A."/>
            <person name="Glavina Del Rio T."/>
            <person name="Lucas S."/>
            <person name="Chen F."/>
            <person name="Tice H."/>
            <person name="Cheng J.F."/>
            <person name="Saunders E."/>
            <person name="Han C."/>
            <person name="Bruce D."/>
            <person name="Goodwin L."/>
            <person name="Chain P."/>
            <person name="Pitluck S."/>
            <person name="Ovchinikova G."/>
            <person name="Pati A."/>
            <person name="Ivanova N."/>
            <person name="Mavromatis K."/>
            <person name="Chen A."/>
            <person name="Palaniappan K."/>
            <person name="Land M."/>
            <person name="Hauser L."/>
            <person name="Chang Y.J."/>
            <person name="Jeffries C.D."/>
            <person name="Brettin T."/>
            <person name="Goker M."/>
            <person name="Bristow J."/>
            <person name="Eisen J.A."/>
            <person name="Markowitz V."/>
            <person name="Hugenholtz P."/>
            <person name="Kyrpides N.C."/>
            <person name="Klenk H.P."/>
            <person name="Detter J.C."/>
        </authorList>
    </citation>
    <scope>NUCLEOTIDE SEQUENCE [LARGE SCALE GENOMIC DNA]</scope>
    <source>
        <strain evidence="2">ATCC 43812 / DSM 4252 / R-10</strain>
        <plasmid evidence="1">pRMAR01</plasmid>
    </source>
</reference>
<gene>
    <name evidence="1" type="ordered locus">Rmar_2887</name>
</gene>
<geneLocation type="plasmid" evidence="1 2">
    <name>pRMAR01</name>
</geneLocation>
<keyword evidence="2" id="KW-1185">Reference proteome</keyword>
<proteinExistence type="predicted"/>
<evidence type="ECO:0000313" key="2">
    <source>
        <dbReference type="Proteomes" id="UP000002221"/>
    </source>
</evidence>
<protein>
    <submittedName>
        <fullName evidence="1">Uncharacterized protein</fullName>
    </submittedName>
</protein>
<dbReference type="EMBL" id="CP001808">
    <property type="protein sequence ID" value="ACY49749.1"/>
    <property type="molecule type" value="Genomic_DNA"/>
</dbReference>
<sequence length="65" mass="7469">MYAVRVDSNGRTLRVYDERGGMLFMRTMPTRIEQVSVSGNLLSVVGEQGRLWVYELPKGSLKYTR</sequence>
<dbReference type="AlphaFoldDB" id="D0MKT5"/>
<dbReference type="RefSeq" id="WP_012845359.1">
    <property type="nucleotide sequence ID" value="NC_013502.1"/>
</dbReference>